<dbReference type="Pfam" id="PF25669">
    <property type="entry name" value="SMP_MUG190-like"/>
    <property type="match status" value="1"/>
</dbReference>
<dbReference type="CDD" id="cd04052">
    <property type="entry name" value="C2B_Tricalbin-like"/>
    <property type="match status" value="1"/>
</dbReference>
<reference evidence="15 16" key="1">
    <citation type="journal article" date="2018" name="Mol. Biol. Evol.">
        <title>Broad Genomic Sampling Reveals a Smut Pathogenic Ancestry of the Fungal Clade Ustilaginomycotina.</title>
        <authorList>
            <person name="Kijpornyongpan T."/>
            <person name="Mondo S.J."/>
            <person name="Barry K."/>
            <person name="Sandor L."/>
            <person name="Lee J."/>
            <person name="Lipzen A."/>
            <person name="Pangilinan J."/>
            <person name="LaButti K."/>
            <person name="Hainaut M."/>
            <person name="Henrissat B."/>
            <person name="Grigoriev I.V."/>
            <person name="Spatafora J.W."/>
            <person name="Aime M.C."/>
        </authorList>
    </citation>
    <scope>NUCLEOTIDE SEQUENCE [LARGE SCALE GENOMIC DNA]</scope>
    <source>
        <strain evidence="15 16">MCA 4198</strain>
    </source>
</reference>
<dbReference type="PROSITE" id="PS51847">
    <property type="entry name" value="SMP"/>
    <property type="match status" value="1"/>
</dbReference>
<evidence type="ECO:0000256" key="12">
    <source>
        <dbReference type="SAM" id="Phobius"/>
    </source>
</evidence>
<feature type="compositionally biased region" description="Polar residues" evidence="11">
    <location>
        <begin position="716"/>
        <end position="736"/>
    </location>
</feature>
<dbReference type="Proteomes" id="UP000245768">
    <property type="component" value="Unassembled WGS sequence"/>
</dbReference>
<evidence type="ECO:0000256" key="5">
    <source>
        <dbReference type="ARBA" id="ARBA00022737"/>
    </source>
</evidence>
<feature type="compositionally biased region" description="Basic and acidic residues" evidence="11">
    <location>
        <begin position="705"/>
        <end position="715"/>
    </location>
</feature>
<dbReference type="GO" id="GO:0006869">
    <property type="term" value="P:lipid transport"/>
    <property type="evidence" value="ECO:0007669"/>
    <property type="project" value="UniProtKB-KW"/>
</dbReference>
<evidence type="ECO:0008006" key="17">
    <source>
        <dbReference type="Google" id="ProtNLM"/>
    </source>
</evidence>
<feature type="compositionally biased region" description="Basic and acidic residues" evidence="11">
    <location>
        <begin position="166"/>
        <end position="177"/>
    </location>
</feature>
<feature type="transmembrane region" description="Helical" evidence="12">
    <location>
        <begin position="236"/>
        <end position="257"/>
    </location>
</feature>
<dbReference type="RefSeq" id="XP_025378067.1">
    <property type="nucleotide sequence ID" value="XM_025519657.1"/>
</dbReference>
<dbReference type="PANTHER" id="PTHR47348:SF3">
    <property type="entry name" value="MEIOTICALLY UP-REGULATED GENE 190 PROTEIN"/>
    <property type="match status" value="1"/>
</dbReference>
<evidence type="ECO:0000256" key="2">
    <source>
        <dbReference type="ARBA" id="ARBA00022448"/>
    </source>
</evidence>
<feature type="compositionally biased region" description="Basic and acidic residues" evidence="11">
    <location>
        <begin position="368"/>
        <end position="395"/>
    </location>
</feature>
<feature type="region of interest" description="Disordered" evidence="11">
    <location>
        <begin position="158"/>
        <end position="177"/>
    </location>
</feature>
<feature type="compositionally biased region" description="Acidic residues" evidence="11">
    <location>
        <begin position="407"/>
        <end position="416"/>
    </location>
</feature>
<gene>
    <name evidence="15" type="ORF">FA10DRAFT_252529</name>
</gene>
<dbReference type="Pfam" id="PF25331">
    <property type="entry name" value="C2_Mug190_3rd"/>
    <property type="match status" value="1"/>
</dbReference>
<evidence type="ECO:0000256" key="1">
    <source>
        <dbReference type="ARBA" id="ARBA00004586"/>
    </source>
</evidence>
<evidence type="ECO:0000256" key="3">
    <source>
        <dbReference type="ARBA" id="ARBA00022553"/>
    </source>
</evidence>
<feature type="region of interest" description="Disordered" evidence="11">
    <location>
        <begin position="705"/>
        <end position="747"/>
    </location>
</feature>
<name>A0A316YNL9_9BASI</name>
<evidence type="ECO:0000256" key="9">
    <source>
        <dbReference type="ARBA" id="ARBA00023121"/>
    </source>
</evidence>
<keyword evidence="6" id="KW-0256">Endoplasmic reticulum</keyword>
<keyword evidence="7 12" id="KW-1133">Transmembrane helix</keyword>
<dbReference type="InParanoid" id="A0A316YNL9"/>
<dbReference type="OrthoDB" id="419768at2759"/>
<dbReference type="SMART" id="SM00239">
    <property type="entry name" value="C2"/>
    <property type="match status" value="2"/>
</dbReference>
<evidence type="ECO:0000256" key="6">
    <source>
        <dbReference type="ARBA" id="ARBA00022824"/>
    </source>
</evidence>
<dbReference type="Gene3D" id="2.60.40.150">
    <property type="entry name" value="C2 domain"/>
    <property type="match status" value="2"/>
</dbReference>
<dbReference type="GO" id="GO:0008289">
    <property type="term" value="F:lipid binding"/>
    <property type="evidence" value="ECO:0007669"/>
    <property type="project" value="UniProtKB-KW"/>
</dbReference>
<evidence type="ECO:0000256" key="8">
    <source>
        <dbReference type="ARBA" id="ARBA00023055"/>
    </source>
</evidence>
<dbReference type="STRING" id="215250.A0A316YNL9"/>
<keyword evidence="4 12" id="KW-0812">Transmembrane</keyword>
<dbReference type="InterPro" id="IPR031468">
    <property type="entry name" value="SMP_LBD"/>
</dbReference>
<feature type="compositionally biased region" description="Polar residues" evidence="11">
    <location>
        <begin position="784"/>
        <end position="793"/>
    </location>
</feature>
<dbReference type="CDD" id="cd04041">
    <property type="entry name" value="C2A_fungal"/>
    <property type="match status" value="1"/>
</dbReference>
<evidence type="ECO:0000256" key="7">
    <source>
        <dbReference type="ARBA" id="ARBA00022989"/>
    </source>
</evidence>
<sequence>MAGGHSTCFARPLSSILFPPFIDLDLLQTMEGYSERHKVPTVQEFREIEAQREKTAAANASQVPQNALDEASPYGNKADGKGSQAAGDAPKDDEPKSSGGGAEEKERLKAQMAPKGKPAQFTGKGERYVTDPVTGGEVKIADSTEHAQTDPLKLDSRFEGGYSHNAPKDASKLDSKHVAPKPVEPGNILLQQFPAPVNTDALDKLHGNFRQLAIALGAAMAIAWFFTAFGSGWFKFFFRSAIFGTVGFGGFMALGLAERKIEKDLEDVRMHMHTQRGEKHSPPMPESVEWLNAAIAVIWKQINPEMFIPMVDQVEDIMQQSLPGIVDAVKISDVGHGTNPFRFVSFRGLADVMGDKNYPREDWVVQGKAVEDEREKSEEEKKWREQQRQEKEKANKAAAEASGVSGEDADGDGIDDDDESGDFLCYEISFSYSAEPKKKSKNDFIHLLLTFYIGNDLVRAPFNVWAQVQKISGTIRLRAQMVQQPPYIRNLTFSLMGVPQIEVSVIPMTKLLPNVLDLPLISGFVKSSIAAAANEYVAPKSMTLNMAQMLAGDGIKKDTDAVGVLVIQILRGVDLSAQDANGSSDPYVVLSLAKFGRPLYSSRIIFEDLNPVWNETAHILIGKDDIRADETLSIQLWDSDKRTADDIVGRVQRDLSQLVKGECLNKLVDQEDSLMGFEDADSMQGKLIWRVGFFEKAKLNRELMKKSEEEEKNDTSKSQPQKDSNNPNERQGTAVDSSEEADALVCPPDPKWPSGILSIFVDHIVGLERRDVEKGVMGKEREGTQGQDVSASGETPEHLPSGYVEMIVNDDIVYKTRVKPYTNMPYFSAGTEVFVRDWTKTVIRIAVRDSRMREHDPIMGVVSLKATDLFKQASQAEGSFAIQDGVGYGKVQASFVFKAVKLEHPKNLLGWDTATVELLDNVDLQGSTPEWDAKLKSKKIVVTTGDDTRKLPAVNKAAAVEGGEEDKPVARIPVYDRYSSQLAFTIGGGLGAGPLGSKPDAVAVCSLSEIIDDEIVDLELDVYTGDKLGTLTRNHIDESTLQTHKYEKVGTLKVKMRLDSGLDLDHEKLAILETDRHEFEVFNRLEGMPKKAEENAHANDDGIIDKHEQKEINRAKTQALHARHRGAYGYSAVRGGVWAKDNMKSRVRTLSNKITGKKERDQTVNSEA</sequence>
<organism evidence="15 16">
    <name type="scientific">Acaromyces ingoldii</name>
    <dbReference type="NCBI Taxonomy" id="215250"/>
    <lineage>
        <taxon>Eukaryota</taxon>
        <taxon>Fungi</taxon>
        <taxon>Dikarya</taxon>
        <taxon>Basidiomycota</taxon>
        <taxon>Ustilaginomycotina</taxon>
        <taxon>Exobasidiomycetes</taxon>
        <taxon>Exobasidiales</taxon>
        <taxon>Cryptobasidiaceae</taxon>
        <taxon>Acaromyces</taxon>
    </lineage>
</organism>
<feature type="transmembrane region" description="Helical" evidence="12">
    <location>
        <begin position="212"/>
        <end position="230"/>
    </location>
</feature>
<evidence type="ECO:0000313" key="16">
    <source>
        <dbReference type="Proteomes" id="UP000245768"/>
    </source>
</evidence>
<dbReference type="GO" id="GO:0061817">
    <property type="term" value="P:endoplasmic reticulum-plasma membrane tethering"/>
    <property type="evidence" value="ECO:0007669"/>
    <property type="project" value="InterPro"/>
</dbReference>
<comment type="subcellular location">
    <subcellularLocation>
        <location evidence="1">Endoplasmic reticulum membrane</location>
    </subcellularLocation>
</comment>
<dbReference type="PRINTS" id="PR00360">
    <property type="entry name" value="C2DOMAIN"/>
</dbReference>
<keyword evidence="2" id="KW-0813">Transport</keyword>
<feature type="compositionally biased region" description="Basic and acidic residues" evidence="11">
    <location>
        <begin position="89"/>
        <end position="109"/>
    </location>
</feature>
<keyword evidence="10 12" id="KW-0472">Membrane</keyword>
<dbReference type="InterPro" id="IPR035892">
    <property type="entry name" value="C2_domain_sf"/>
</dbReference>
<protein>
    <recommendedName>
        <fullName evidence="17">C2 domain-containing protein</fullName>
    </recommendedName>
</protein>
<dbReference type="AlphaFoldDB" id="A0A316YNL9"/>
<keyword evidence="16" id="KW-1185">Reference proteome</keyword>
<dbReference type="CDD" id="cd21676">
    <property type="entry name" value="SMP_Mug190"/>
    <property type="match status" value="1"/>
</dbReference>
<keyword evidence="8" id="KW-0445">Lipid transport</keyword>
<feature type="region of interest" description="Disordered" evidence="11">
    <location>
        <begin position="368"/>
        <end position="416"/>
    </location>
</feature>
<dbReference type="SUPFAM" id="SSF49562">
    <property type="entry name" value="C2 domain (Calcium/lipid-binding domain, CaLB)"/>
    <property type="match status" value="2"/>
</dbReference>
<evidence type="ECO:0000256" key="10">
    <source>
        <dbReference type="ARBA" id="ARBA00023136"/>
    </source>
</evidence>
<dbReference type="EMBL" id="KZ819636">
    <property type="protein sequence ID" value="PWN90869.1"/>
    <property type="molecule type" value="Genomic_DNA"/>
</dbReference>
<dbReference type="GeneID" id="37041573"/>
<feature type="domain" description="C2" evidence="13">
    <location>
        <begin position="545"/>
        <end position="668"/>
    </location>
</feature>
<feature type="domain" description="SMP-LTD" evidence="14">
    <location>
        <begin position="284"/>
        <end position="547"/>
    </location>
</feature>
<dbReference type="InterPro" id="IPR057349">
    <property type="entry name" value="C2_Mug190_3rd"/>
</dbReference>
<dbReference type="InterPro" id="IPR000008">
    <property type="entry name" value="C2_dom"/>
</dbReference>
<evidence type="ECO:0000313" key="15">
    <source>
        <dbReference type="EMBL" id="PWN90869.1"/>
    </source>
</evidence>
<feature type="region of interest" description="Disordered" evidence="11">
    <location>
        <begin position="50"/>
        <end position="130"/>
    </location>
</feature>
<dbReference type="Pfam" id="PF00168">
    <property type="entry name" value="C2"/>
    <property type="match status" value="2"/>
</dbReference>
<accession>A0A316YNL9</accession>
<dbReference type="InterPro" id="IPR037765">
    <property type="entry name" value="C2B_Tricalbin"/>
</dbReference>
<evidence type="ECO:0000256" key="4">
    <source>
        <dbReference type="ARBA" id="ARBA00022692"/>
    </source>
</evidence>
<dbReference type="PROSITE" id="PS50004">
    <property type="entry name" value="C2"/>
    <property type="match status" value="1"/>
</dbReference>
<dbReference type="PANTHER" id="PTHR47348">
    <property type="entry name" value="MEIOTICALLY UP-REGULATED GENE 190 PROTEIN"/>
    <property type="match status" value="1"/>
</dbReference>
<keyword evidence="5" id="KW-0677">Repeat</keyword>
<keyword evidence="3" id="KW-0597">Phosphoprotein</keyword>
<evidence type="ECO:0000259" key="13">
    <source>
        <dbReference type="PROSITE" id="PS50004"/>
    </source>
</evidence>
<keyword evidence="9" id="KW-0446">Lipid-binding</keyword>
<proteinExistence type="predicted"/>
<evidence type="ECO:0000259" key="14">
    <source>
        <dbReference type="PROSITE" id="PS51847"/>
    </source>
</evidence>
<evidence type="ECO:0000256" key="11">
    <source>
        <dbReference type="SAM" id="MobiDB-lite"/>
    </source>
</evidence>
<dbReference type="GO" id="GO:0005789">
    <property type="term" value="C:endoplasmic reticulum membrane"/>
    <property type="evidence" value="ECO:0007669"/>
    <property type="project" value="UniProtKB-SubCell"/>
</dbReference>
<dbReference type="InterPro" id="IPR037767">
    <property type="entry name" value="C2A_Mug190-like"/>
</dbReference>
<feature type="region of interest" description="Disordered" evidence="11">
    <location>
        <begin position="775"/>
        <end position="798"/>
    </location>
</feature>